<feature type="compositionally biased region" description="Pro residues" evidence="1">
    <location>
        <begin position="155"/>
        <end position="164"/>
    </location>
</feature>
<comment type="caution">
    <text evidence="2">The sequence shown here is derived from an EMBL/GenBank/DDBJ whole genome shotgun (WGS) entry which is preliminary data.</text>
</comment>
<evidence type="ECO:0000256" key="1">
    <source>
        <dbReference type="SAM" id="MobiDB-lite"/>
    </source>
</evidence>
<proteinExistence type="predicted"/>
<gene>
    <name evidence="2" type="ORF">H0H81_000319</name>
</gene>
<name>A0A9P7KIY0_9AGAR</name>
<reference evidence="2" key="1">
    <citation type="submission" date="2021-02" db="EMBL/GenBank/DDBJ databases">
        <authorList>
            <person name="Nieuwenhuis M."/>
            <person name="Van De Peppel L.J.J."/>
        </authorList>
    </citation>
    <scope>NUCLEOTIDE SEQUENCE</scope>
    <source>
        <strain evidence="2">D49</strain>
    </source>
</reference>
<dbReference type="Proteomes" id="UP000717328">
    <property type="component" value="Unassembled WGS sequence"/>
</dbReference>
<evidence type="ECO:0000313" key="2">
    <source>
        <dbReference type="EMBL" id="KAG5650205.1"/>
    </source>
</evidence>
<evidence type="ECO:0000313" key="3">
    <source>
        <dbReference type="Proteomes" id="UP000717328"/>
    </source>
</evidence>
<organism evidence="2 3">
    <name type="scientific">Sphagnurus paluster</name>
    <dbReference type="NCBI Taxonomy" id="117069"/>
    <lineage>
        <taxon>Eukaryota</taxon>
        <taxon>Fungi</taxon>
        <taxon>Dikarya</taxon>
        <taxon>Basidiomycota</taxon>
        <taxon>Agaricomycotina</taxon>
        <taxon>Agaricomycetes</taxon>
        <taxon>Agaricomycetidae</taxon>
        <taxon>Agaricales</taxon>
        <taxon>Tricholomatineae</taxon>
        <taxon>Lyophyllaceae</taxon>
        <taxon>Sphagnurus</taxon>
    </lineage>
</organism>
<dbReference type="EMBL" id="JABCKI010000518">
    <property type="protein sequence ID" value="KAG5650205.1"/>
    <property type="molecule type" value="Genomic_DNA"/>
</dbReference>
<dbReference type="AlphaFoldDB" id="A0A9P7KIY0"/>
<feature type="region of interest" description="Disordered" evidence="1">
    <location>
        <begin position="100"/>
        <end position="167"/>
    </location>
</feature>
<sequence>MTPRPNFFQKPPAALIPSLPNATIPPPKDFSFAKPTPPQEAGHPTTPAGLCTEIIKLIEGMSPLQLRVTTGALFGALFKEFAKNDQLYLTNLVKNHLPPPTALTGFPHPTPPPPPTMEVDSPTTSTAPGPPGATPPARGNHTPPAPSSATRAPKHAPPPPPLQPAPKLTYAAALGSKPPRPRKAHPPTKLVAPTTTKWVAIPTNKSQLRDPAKHPSPLHIVGAINRELAACADEVIRGVHIANLGDSHILAATWTVGCNLLLTAAKSRDHHGLANPAYSMIIANALATIPEFSLQGASIIPYQLASRLQIKGLPTWDPSTNKPVELTSVFNTLNGLGIFEGVELITNSPAPSDALSWAWDPKTFNAESRPCAITVRFYNNNGRETGSLLKKAFYLLGHRRYFNKWQPRPPPPKKG</sequence>
<protein>
    <submittedName>
        <fullName evidence="2">Uncharacterized protein</fullName>
    </submittedName>
</protein>
<keyword evidence="3" id="KW-1185">Reference proteome</keyword>
<accession>A0A9P7KIY0</accession>
<feature type="region of interest" description="Disordered" evidence="1">
    <location>
        <begin position="17"/>
        <end position="47"/>
    </location>
</feature>
<reference evidence="2" key="2">
    <citation type="submission" date="2021-10" db="EMBL/GenBank/DDBJ databases">
        <title>Phylogenomics reveals ancestral predisposition of the termite-cultivated fungus Termitomyces towards a domesticated lifestyle.</title>
        <authorList>
            <person name="Auxier B."/>
            <person name="Grum-Grzhimaylo A."/>
            <person name="Cardenas M.E."/>
            <person name="Lodge J.D."/>
            <person name="Laessoe T."/>
            <person name="Pedersen O."/>
            <person name="Smith M.E."/>
            <person name="Kuyper T.W."/>
            <person name="Franco-Molano E.A."/>
            <person name="Baroni T.J."/>
            <person name="Aanen D.K."/>
        </authorList>
    </citation>
    <scope>NUCLEOTIDE SEQUENCE</scope>
    <source>
        <strain evidence="2">D49</strain>
    </source>
</reference>